<feature type="binding site" evidence="6">
    <location>
        <position position="253"/>
    </location>
    <ligand>
        <name>NAD(+)</name>
        <dbReference type="ChEBI" id="CHEBI:57540"/>
    </ligand>
</feature>
<protein>
    <recommendedName>
        <fullName evidence="6">NAD kinase</fullName>
        <ecNumber evidence="6">2.7.1.23</ecNumber>
    </recommendedName>
    <alternativeName>
        <fullName evidence="6">ATP-dependent NAD kinase</fullName>
    </alternativeName>
</protein>
<keyword evidence="8" id="KW-1185">Reference proteome</keyword>
<dbReference type="InterPro" id="IPR017437">
    <property type="entry name" value="ATP-NAD_kinase_PpnK-typ_C"/>
</dbReference>
<organism evidence="7 8">
    <name type="scientific">Bianquea renquensis</name>
    <dbReference type="NCBI Taxonomy" id="2763661"/>
    <lineage>
        <taxon>Bacteria</taxon>
        <taxon>Bacillati</taxon>
        <taxon>Bacillota</taxon>
        <taxon>Clostridia</taxon>
        <taxon>Eubacteriales</taxon>
        <taxon>Bianqueaceae</taxon>
        <taxon>Bianquea</taxon>
    </lineage>
</organism>
<dbReference type="AlphaFoldDB" id="A0A926I1A7"/>
<dbReference type="GO" id="GO:0005737">
    <property type="term" value="C:cytoplasm"/>
    <property type="evidence" value="ECO:0007669"/>
    <property type="project" value="UniProtKB-SubCell"/>
</dbReference>
<feature type="binding site" evidence="6">
    <location>
        <begin position="186"/>
        <end position="191"/>
    </location>
    <ligand>
        <name>NAD(+)</name>
        <dbReference type="ChEBI" id="CHEBI:57540"/>
    </ligand>
</feature>
<dbReference type="Pfam" id="PF20143">
    <property type="entry name" value="NAD_kinase_C"/>
    <property type="match status" value="1"/>
</dbReference>
<evidence type="ECO:0000313" key="7">
    <source>
        <dbReference type="EMBL" id="MBC8544039.1"/>
    </source>
</evidence>
<dbReference type="Pfam" id="PF01513">
    <property type="entry name" value="NAD_kinase"/>
    <property type="match status" value="1"/>
</dbReference>
<comment type="subcellular location">
    <subcellularLocation>
        <location evidence="6">Cytoplasm</location>
    </subcellularLocation>
</comment>
<dbReference type="PANTHER" id="PTHR20275:SF0">
    <property type="entry name" value="NAD KINASE"/>
    <property type="match status" value="1"/>
</dbReference>
<keyword evidence="4 6" id="KW-0520">NAD</keyword>
<dbReference type="GO" id="GO:0003951">
    <property type="term" value="F:NAD+ kinase activity"/>
    <property type="evidence" value="ECO:0007669"/>
    <property type="project" value="UniProtKB-UniRule"/>
</dbReference>
<keyword evidence="1 6" id="KW-0808">Transferase</keyword>
<dbReference type="EC" id="2.7.1.23" evidence="6"/>
<evidence type="ECO:0000256" key="5">
    <source>
        <dbReference type="ARBA" id="ARBA00047925"/>
    </source>
</evidence>
<feature type="binding site" evidence="6">
    <location>
        <position position="175"/>
    </location>
    <ligand>
        <name>NAD(+)</name>
        <dbReference type="ChEBI" id="CHEBI:57540"/>
    </ligand>
</feature>
<sequence length="292" mass="32355">MKPYKFLIIPNRKKDTGLAVTKRILAFLQGKGQELYVDPEFWEDTKSFQTNPVTPDQYDSIHMAVILGGDGTILSSARKLYQYSIPLLGVNLGRLGFLAEVEPEAATEALEKVLQGQYSVERRIMLSGSILNQGREKTDPFLGFNDAVITRGAFSRMLRVAVEINGRYVETFLADGIIVATPTGSTAYNLSAGGPIIVPGAQNLVITPICPHSLSVRSIVVSEEDEISLRVESEASPEEEEQERKIMLTIDGQVGYGLEQGDQVRLSRADGAIYIVKMKDSTFYDILRRKMF</sequence>
<gene>
    <name evidence="6" type="primary">nadK</name>
    <name evidence="7" type="ORF">H8730_10820</name>
</gene>
<dbReference type="InterPro" id="IPR016064">
    <property type="entry name" value="NAD/diacylglycerol_kinase_sf"/>
</dbReference>
<evidence type="ECO:0000313" key="8">
    <source>
        <dbReference type="Proteomes" id="UP000657006"/>
    </source>
</evidence>
<dbReference type="InterPro" id="IPR017438">
    <property type="entry name" value="ATP-NAD_kinase_N"/>
</dbReference>
<comment type="caution">
    <text evidence="7">The sequence shown here is derived from an EMBL/GenBank/DDBJ whole genome shotgun (WGS) entry which is preliminary data.</text>
</comment>
<dbReference type="GO" id="GO:0005524">
    <property type="term" value="F:ATP binding"/>
    <property type="evidence" value="ECO:0007669"/>
    <property type="project" value="UniProtKB-KW"/>
</dbReference>
<feature type="binding site" evidence="6">
    <location>
        <begin position="145"/>
        <end position="146"/>
    </location>
    <ligand>
        <name>NAD(+)</name>
        <dbReference type="ChEBI" id="CHEBI:57540"/>
    </ligand>
</feature>
<dbReference type="GO" id="GO:0019674">
    <property type="term" value="P:NAD+ metabolic process"/>
    <property type="evidence" value="ECO:0007669"/>
    <property type="project" value="InterPro"/>
</dbReference>
<keyword evidence="6" id="KW-0547">Nucleotide-binding</keyword>
<evidence type="ECO:0000256" key="1">
    <source>
        <dbReference type="ARBA" id="ARBA00022679"/>
    </source>
</evidence>
<reference evidence="7" key="1">
    <citation type="submission" date="2020-08" db="EMBL/GenBank/DDBJ databases">
        <title>Genome public.</title>
        <authorList>
            <person name="Liu C."/>
            <person name="Sun Q."/>
        </authorList>
    </citation>
    <scope>NUCLEOTIDE SEQUENCE</scope>
    <source>
        <strain evidence="7">NSJ-32</strain>
    </source>
</reference>
<evidence type="ECO:0000256" key="6">
    <source>
        <dbReference type="HAMAP-Rule" id="MF_00361"/>
    </source>
</evidence>
<feature type="binding site" evidence="6">
    <location>
        <begin position="70"/>
        <end position="71"/>
    </location>
    <ligand>
        <name>NAD(+)</name>
        <dbReference type="ChEBI" id="CHEBI:57540"/>
    </ligand>
</feature>
<evidence type="ECO:0000256" key="3">
    <source>
        <dbReference type="ARBA" id="ARBA00022857"/>
    </source>
</evidence>
<dbReference type="HAMAP" id="MF_00361">
    <property type="entry name" value="NAD_kinase"/>
    <property type="match status" value="1"/>
</dbReference>
<dbReference type="GO" id="GO:0051287">
    <property type="term" value="F:NAD binding"/>
    <property type="evidence" value="ECO:0007669"/>
    <property type="project" value="UniProtKB-ARBA"/>
</dbReference>
<dbReference type="PANTHER" id="PTHR20275">
    <property type="entry name" value="NAD KINASE"/>
    <property type="match status" value="1"/>
</dbReference>
<name>A0A926I1A7_9FIRM</name>
<dbReference type="SUPFAM" id="SSF111331">
    <property type="entry name" value="NAD kinase/diacylglycerol kinase-like"/>
    <property type="match status" value="1"/>
</dbReference>
<keyword evidence="6" id="KW-0067">ATP-binding</keyword>
<keyword evidence="2 6" id="KW-0418">Kinase</keyword>
<dbReference type="Proteomes" id="UP000657006">
    <property type="component" value="Unassembled WGS sequence"/>
</dbReference>
<keyword evidence="3 6" id="KW-0521">NADP</keyword>
<proteinExistence type="inferred from homology"/>
<dbReference type="Gene3D" id="3.40.50.10330">
    <property type="entry name" value="Probable inorganic polyphosphate/atp-NAD kinase, domain 1"/>
    <property type="match status" value="1"/>
</dbReference>
<feature type="active site" description="Proton acceptor" evidence="6">
    <location>
        <position position="70"/>
    </location>
</feature>
<comment type="function">
    <text evidence="6">Involved in the regulation of the intracellular balance of NAD and NADP, and is a key enzyme in the biosynthesis of NADP. Catalyzes specifically the phosphorylation on 2'-hydroxyl of the adenosine moiety of NAD to yield NADP.</text>
</comment>
<dbReference type="GO" id="GO:0006741">
    <property type="term" value="P:NADP+ biosynthetic process"/>
    <property type="evidence" value="ECO:0007669"/>
    <property type="project" value="UniProtKB-UniRule"/>
</dbReference>
<comment type="similarity">
    <text evidence="6">Belongs to the NAD kinase family.</text>
</comment>
<comment type="caution">
    <text evidence="6">Lacks conserved residue(s) required for the propagation of feature annotation.</text>
</comment>
<comment type="catalytic activity">
    <reaction evidence="5 6">
        <text>NAD(+) + ATP = ADP + NADP(+) + H(+)</text>
        <dbReference type="Rhea" id="RHEA:18629"/>
        <dbReference type="ChEBI" id="CHEBI:15378"/>
        <dbReference type="ChEBI" id="CHEBI:30616"/>
        <dbReference type="ChEBI" id="CHEBI:57540"/>
        <dbReference type="ChEBI" id="CHEBI:58349"/>
        <dbReference type="ChEBI" id="CHEBI:456216"/>
        <dbReference type="EC" id="2.7.1.23"/>
    </reaction>
</comment>
<dbReference type="EMBL" id="JACRSQ010000015">
    <property type="protein sequence ID" value="MBC8544039.1"/>
    <property type="molecule type" value="Genomic_DNA"/>
</dbReference>
<accession>A0A926I1A7</accession>
<feature type="binding site" evidence="6">
    <location>
        <position position="156"/>
    </location>
    <ligand>
        <name>NAD(+)</name>
        <dbReference type="ChEBI" id="CHEBI:57540"/>
    </ligand>
</feature>
<dbReference type="InterPro" id="IPR002504">
    <property type="entry name" value="NADK"/>
</dbReference>
<keyword evidence="6" id="KW-0963">Cytoplasm</keyword>
<dbReference type="Gene3D" id="2.60.200.30">
    <property type="entry name" value="Probable inorganic polyphosphate/atp-NAD kinase, domain 2"/>
    <property type="match status" value="1"/>
</dbReference>
<dbReference type="RefSeq" id="WP_177715933.1">
    <property type="nucleotide sequence ID" value="NZ_JACRSQ010000015.1"/>
</dbReference>
<comment type="cofactor">
    <cofactor evidence="6">
        <name>a divalent metal cation</name>
        <dbReference type="ChEBI" id="CHEBI:60240"/>
    </cofactor>
</comment>
<evidence type="ECO:0000256" key="4">
    <source>
        <dbReference type="ARBA" id="ARBA00023027"/>
    </source>
</evidence>
<evidence type="ECO:0000256" key="2">
    <source>
        <dbReference type="ARBA" id="ARBA00022777"/>
    </source>
</evidence>
<dbReference type="GO" id="GO:0046872">
    <property type="term" value="F:metal ion binding"/>
    <property type="evidence" value="ECO:0007669"/>
    <property type="project" value="UniProtKB-UniRule"/>
</dbReference>